<organism evidence="1 2">
    <name type="scientific">Zophobas morio</name>
    <dbReference type="NCBI Taxonomy" id="2755281"/>
    <lineage>
        <taxon>Eukaryota</taxon>
        <taxon>Metazoa</taxon>
        <taxon>Ecdysozoa</taxon>
        <taxon>Arthropoda</taxon>
        <taxon>Hexapoda</taxon>
        <taxon>Insecta</taxon>
        <taxon>Pterygota</taxon>
        <taxon>Neoptera</taxon>
        <taxon>Endopterygota</taxon>
        <taxon>Coleoptera</taxon>
        <taxon>Polyphaga</taxon>
        <taxon>Cucujiformia</taxon>
        <taxon>Tenebrionidae</taxon>
        <taxon>Zophobas</taxon>
    </lineage>
</organism>
<reference evidence="1" key="1">
    <citation type="journal article" date="2023" name="G3 (Bethesda)">
        <title>Whole genome assemblies of Zophobas morio and Tenebrio molitor.</title>
        <authorList>
            <person name="Kaur S."/>
            <person name="Stinson S.A."/>
            <person name="diCenzo G.C."/>
        </authorList>
    </citation>
    <scope>NUCLEOTIDE SEQUENCE</scope>
    <source>
        <strain evidence="1">QUZm001</strain>
    </source>
</reference>
<dbReference type="Proteomes" id="UP001168821">
    <property type="component" value="Unassembled WGS sequence"/>
</dbReference>
<evidence type="ECO:0000313" key="2">
    <source>
        <dbReference type="Proteomes" id="UP001168821"/>
    </source>
</evidence>
<accession>A0AA38JBJ3</accession>
<keyword evidence="2" id="KW-1185">Reference proteome</keyword>
<name>A0AA38JBJ3_9CUCU</name>
<dbReference type="InterPro" id="IPR011992">
    <property type="entry name" value="EF-hand-dom_pair"/>
</dbReference>
<sequence>MYNYYRTLKQQFILFSRLHKTISFYQLKRWFNQARIFCVRITPEDMEEVYKTFNLERFDYDTFEKFLEKLATQRKTYVSALTFKLVNCGIPDTVQMERPIFIVDRNKERKMEEEKELAKEMAAGIAKTAQEKSNKIKAIRKKMEMTGQTCNKRMSVKGEMGEFEKLIGDAYTSWECIPCIC</sequence>
<protein>
    <submittedName>
        <fullName evidence="1">Uncharacterized protein</fullName>
    </submittedName>
</protein>
<evidence type="ECO:0000313" key="1">
    <source>
        <dbReference type="EMBL" id="KAJ3667019.1"/>
    </source>
</evidence>
<dbReference type="EMBL" id="JALNTZ010000001">
    <property type="protein sequence ID" value="KAJ3667019.1"/>
    <property type="molecule type" value="Genomic_DNA"/>
</dbReference>
<dbReference type="SUPFAM" id="SSF47473">
    <property type="entry name" value="EF-hand"/>
    <property type="match status" value="1"/>
</dbReference>
<dbReference type="AlphaFoldDB" id="A0AA38JBJ3"/>
<gene>
    <name evidence="1" type="ORF">Zmor_002430</name>
</gene>
<proteinExistence type="predicted"/>
<comment type="caution">
    <text evidence="1">The sequence shown here is derived from an EMBL/GenBank/DDBJ whole genome shotgun (WGS) entry which is preliminary data.</text>
</comment>